<evidence type="ECO:0000313" key="2">
    <source>
        <dbReference type="Proteomes" id="UP000000851"/>
    </source>
</evidence>
<dbReference type="HOGENOM" id="CLU_2300724_0_0_11"/>
<name>C7PZD4_CATAD</name>
<gene>
    <name evidence="1" type="ordered locus">Caci_2675</name>
</gene>
<reference evidence="1 2" key="1">
    <citation type="journal article" date="2009" name="Stand. Genomic Sci.">
        <title>Complete genome sequence of Catenulispora acidiphila type strain (ID 139908).</title>
        <authorList>
            <person name="Copeland A."/>
            <person name="Lapidus A."/>
            <person name="Glavina Del Rio T."/>
            <person name="Nolan M."/>
            <person name="Lucas S."/>
            <person name="Chen F."/>
            <person name="Tice H."/>
            <person name="Cheng J.F."/>
            <person name="Bruce D."/>
            <person name="Goodwin L."/>
            <person name="Pitluck S."/>
            <person name="Mikhailova N."/>
            <person name="Pati A."/>
            <person name="Ivanova N."/>
            <person name="Mavromatis K."/>
            <person name="Chen A."/>
            <person name="Palaniappan K."/>
            <person name="Chain P."/>
            <person name="Land M."/>
            <person name="Hauser L."/>
            <person name="Chang Y.J."/>
            <person name="Jeffries C.D."/>
            <person name="Chertkov O."/>
            <person name="Brettin T."/>
            <person name="Detter J.C."/>
            <person name="Han C."/>
            <person name="Ali Z."/>
            <person name="Tindall B.J."/>
            <person name="Goker M."/>
            <person name="Bristow J."/>
            <person name="Eisen J.A."/>
            <person name="Markowitz V."/>
            <person name="Hugenholtz P."/>
            <person name="Kyrpides N.C."/>
            <person name="Klenk H.P."/>
        </authorList>
    </citation>
    <scope>NUCLEOTIDE SEQUENCE [LARGE SCALE GENOMIC DNA]</scope>
    <source>
        <strain evidence="2">DSM 44928 / JCM 14897 / NBRC 102108 / NRRL B-24433 / ID139908</strain>
    </source>
</reference>
<accession>C7PZD4</accession>
<sequence length="100" mass="11022">MFDYDEGVSPEPLQHLAAVIEDEIARVQLEYLCYGMDLDLAAAIDGAAGTVVITGEGLSFRRPRRLLESRISRAGLRSETHRPDLRITVFPAANQDPEPA</sequence>
<dbReference type="EMBL" id="CP001700">
    <property type="protein sequence ID" value="ACU71591.1"/>
    <property type="molecule type" value="Genomic_DNA"/>
</dbReference>
<dbReference type="RefSeq" id="WP_012786884.1">
    <property type="nucleotide sequence ID" value="NC_013131.1"/>
</dbReference>
<dbReference type="KEGG" id="cai:Caci_2675"/>
<proteinExistence type="predicted"/>
<organism evidence="1 2">
    <name type="scientific">Catenulispora acidiphila (strain DSM 44928 / JCM 14897 / NBRC 102108 / NRRL B-24433 / ID139908)</name>
    <dbReference type="NCBI Taxonomy" id="479433"/>
    <lineage>
        <taxon>Bacteria</taxon>
        <taxon>Bacillati</taxon>
        <taxon>Actinomycetota</taxon>
        <taxon>Actinomycetes</taxon>
        <taxon>Catenulisporales</taxon>
        <taxon>Catenulisporaceae</taxon>
        <taxon>Catenulispora</taxon>
    </lineage>
</organism>
<dbReference type="Proteomes" id="UP000000851">
    <property type="component" value="Chromosome"/>
</dbReference>
<evidence type="ECO:0000313" key="1">
    <source>
        <dbReference type="EMBL" id="ACU71591.1"/>
    </source>
</evidence>
<keyword evidence="2" id="KW-1185">Reference proteome</keyword>
<protein>
    <submittedName>
        <fullName evidence="1">Uncharacterized protein</fullName>
    </submittedName>
</protein>
<dbReference type="InParanoid" id="C7PZD4"/>
<dbReference type="STRING" id="479433.Caci_2675"/>
<dbReference type="AlphaFoldDB" id="C7PZD4"/>